<keyword evidence="2" id="KW-0808">Transferase</keyword>
<feature type="domain" description="Protein kinase" evidence="1">
    <location>
        <begin position="1"/>
        <end position="199"/>
    </location>
</feature>
<keyword evidence="2" id="KW-0418">Kinase</keyword>
<dbReference type="OrthoDB" id="4062651at2759"/>
<comment type="caution">
    <text evidence="2">The sequence shown here is derived from an EMBL/GenBank/DDBJ whole genome shotgun (WGS) entry which is preliminary data.</text>
</comment>
<dbReference type="InterPro" id="IPR008271">
    <property type="entry name" value="Ser/Thr_kinase_AS"/>
</dbReference>
<dbReference type="PROSITE" id="PS00108">
    <property type="entry name" value="PROTEIN_KINASE_ST"/>
    <property type="match status" value="1"/>
</dbReference>
<dbReference type="PROSITE" id="PS50011">
    <property type="entry name" value="PROTEIN_KINASE_DOM"/>
    <property type="match status" value="1"/>
</dbReference>
<sequence length="202" mass="22720">MSGRPAMVMQWYANGNAAEYLRKNPDADRQQLILDVACGLAYLHTHKHPIVHADLKGNNVLITDDGRAAISDFGLSNVLEELGRPTGYTLSNPGIGPLRWLAPELMEHDEQPAMPASDVWSFGCTAYELLTGLIPYSHRHHDPQVVMDVQKRIKPFGPDIPKEFLQLDSRIQSLLKSCWSFSPEERPIMTDVRKQLEQICCS</sequence>
<evidence type="ECO:0000313" key="2">
    <source>
        <dbReference type="EMBL" id="KAF8896753.1"/>
    </source>
</evidence>
<dbReference type="AlphaFoldDB" id="A0A9P5NIT3"/>
<name>A0A9P5NIT3_GYMJU</name>
<dbReference type="InterPro" id="IPR011009">
    <property type="entry name" value="Kinase-like_dom_sf"/>
</dbReference>
<dbReference type="EMBL" id="JADNYJ010000059">
    <property type="protein sequence ID" value="KAF8896753.1"/>
    <property type="molecule type" value="Genomic_DNA"/>
</dbReference>
<protein>
    <submittedName>
        <fullName evidence="2">Kinase-like domain-containing protein</fullName>
    </submittedName>
</protein>
<keyword evidence="3" id="KW-1185">Reference proteome</keyword>
<dbReference type="GO" id="GO:0005524">
    <property type="term" value="F:ATP binding"/>
    <property type="evidence" value="ECO:0007669"/>
    <property type="project" value="InterPro"/>
</dbReference>
<organism evidence="2 3">
    <name type="scientific">Gymnopilus junonius</name>
    <name type="common">Spectacular rustgill mushroom</name>
    <name type="synonym">Gymnopilus spectabilis subsp. junonius</name>
    <dbReference type="NCBI Taxonomy" id="109634"/>
    <lineage>
        <taxon>Eukaryota</taxon>
        <taxon>Fungi</taxon>
        <taxon>Dikarya</taxon>
        <taxon>Basidiomycota</taxon>
        <taxon>Agaricomycotina</taxon>
        <taxon>Agaricomycetes</taxon>
        <taxon>Agaricomycetidae</taxon>
        <taxon>Agaricales</taxon>
        <taxon>Agaricineae</taxon>
        <taxon>Hymenogastraceae</taxon>
        <taxon>Gymnopilus</taxon>
    </lineage>
</organism>
<dbReference type="InterPro" id="IPR000719">
    <property type="entry name" value="Prot_kinase_dom"/>
</dbReference>
<gene>
    <name evidence="2" type="ORF">CPB84DRAFT_1682007</name>
</gene>
<dbReference type="InterPro" id="IPR001245">
    <property type="entry name" value="Ser-Thr/Tyr_kinase_cat_dom"/>
</dbReference>
<dbReference type="GO" id="GO:0004674">
    <property type="term" value="F:protein serine/threonine kinase activity"/>
    <property type="evidence" value="ECO:0007669"/>
    <property type="project" value="TreeGrafter"/>
</dbReference>
<proteinExistence type="predicted"/>
<evidence type="ECO:0000313" key="3">
    <source>
        <dbReference type="Proteomes" id="UP000724874"/>
    </source>
</evidence>
<dbReference type="SMART" id="SM00220">
    <property type="entry name" value="S_TKc"/>
    <property type="match status" value="1"/>
</dbReference>
<dbReference type="Proteomes" id="UP000724874">
    <property type="component" value="Unassembled WGS sequence"/>
</dbReference>
<dbReference type="SUPFAM" id="SSF56112">
    <property type="entry name" value="Protein kinase-like (PK-like)"/>
    <property type="match status" value="1"/>
</dbReference>
<dbReference type="InterPro" id="IPR051681">
    <property type="entry name" value="Ser/Thr_Kinases-Pseudokinases"/>
</dbReference>
<accession>A0A9P5NIT3</accession>
<dbReference type="Pfam" id="PF07714">
    <property type="entry name" value="PK_Tyr_Ser-Thr"/>
    <property type="match status" value="1"/>
</dbReference>
<evidence type="ECO:0000259" key="1">
    <source>
        <dbReference type="PROSITE" id="PS50011"/>
    </source>
</evidence>
<dbReference type="Gene3D" id="1.10.510.10">
    <property type="entry name" value="Transferase(Phosphotransferase) domain 1"/>
    <property type="match status" value="1"/>
</dbReference>
<dbReference type="PANTHER" id="PTHR44329">
    <property type="entry name" value="SERINE/THREONINE-PROTEIN KINASE TNNI3K-RELATED"/>
    <property type="match status" value="1"/>
</dbReference>
<reference evidence="2" key="1">
    <citation type="submission" date="2020-11" db="EMBL/GenBank/DDBJ databases">
        <authorList>
            <consortium name="DOE Joint Genome Institute"/>
            <person name="Ahrendt S."/>
            <person name="Riley R."/>
            <person name="Andreopoulos W."/>
            <person name="LaButti K."/>
            <person name="Pangilinan J."/>
            <person name="Ruiz-duenas F.J."/>
            <person name="Barrasa J.M."/>
            <person name="Sanchez-Garcia M."/>
            <person name="Camarero S."/>
            <person name="Miyauchi S."/>
            <person name="Serrano A."/>
            <person name="Linde D."/>
            <person name="Babiker R."/>
            <person name="Drula E."/>
            <person name="Ayuso-Fernandez I."/>
            <person name="Pacheco R."/>
            <person name="Padilla G."/>
            <person name="Ferreira P."/>
            <person name="Barriuso J."/>
            <person name="Kellner H."/>
            <person name="Castanera R."/>
            <person name="Alfaro M."/>
            <person name="Ramirez L."/>
            <person name="Pisabarro A.G."/>
            <person name="Kuo A."/>
            <person name="Tritt A."/>
            <person name="Lipzen A."/>
            <person name="He G."/>
            <person name="Yan M."/>
            <person name="Ng V."/>
            <person name="Cullen D."/>
            <person name="Martin F."/>
            <person name="Rosso M.-N."/>
            <person name="Henrissat B."/>
            <person name="Hibbett D."/>
            <person name="Martinez A.T."/>
            <person name="Grigoriev I.V."/>
        </authorList>
    </citation>
    <scope>NUCLEOTIDE SEQUENCE</scope>
    <source>
        <strain evidence="2">AH 44721</strain>
    </source>
</reference>